<name>A0A1G4SCK4_9HYPH</name>
<dbReference type="InterPro" id="IPR001296">
    <property type="entry name" value="Glyco_trans_1"/>
</dbReference>
<evidence type="ECO:0000313" key="3">
    <source>
        <dbReference type="EMBL" id="SCW66751.1"/>
    </source>
</evidence>
<sequence>MTTLTSQVVCLDGSPQIRLYDSRGKSWCEESLKVAPAYSLQSYPLRMPCFKYAISCSRFFIVYLTRYPLLWRMPRTLTYEDIVLREFETGRHIVIVIRFLVGRSGGAERIYCELANMLSDEGFRVTCLHFDEKVGGPFYPVNPRVEIINLYGKTKTKAQRRAEALPSFKFVPESWRNKANWIIKHDFFLEQLESYFRYNSPDLAISLLPSANTVTLIAGRRTNTKVVATNHNVPKEDYESPARWDPNPIDREKRLKALDHAAAIHVLFDDFGNWFPPHLQDRIVTIPNYISPEFSLHTPAPEREKIIVAAGRLAAVKNYLQLVRSWREVAADFPDWKVHLFGTGPQRHDLRREVEALGIGESFKLLGHRSDLGEVYAKSSIFCHPAHHEGFGLAPAEALYLKTPVVFYDDCPGLSNFVKDGYNGVAVRKRSGPDGLAEGLRLLMANDELRQALAENGPRSVSDFTIDNYRHRWMSLIGKLIGEAA</sequence>
<keyword evidence="3" id="KW-0808">Transferase</keyword>
<dbReference type="EMBL" id="FMTM01000005">
    <property type="protein sequence ID" value="SCW66751.1"/>
    <property type="molecule type" value="Genomic_DNA"/>
</dbReference>
<dbReference type="AlphaFoldDB" id="A0A1G4SCK4"/>
<feature type="domain" description="Glycosyltransferase subfamily 4-like N-terminal" evidence="2">
    <location>
        <begin position="105"/>
        <end position="293"/>
    </location>
</feature>
<dbReference type="Pfam" id="PF13439">
    <property type="entry name" value="Glyco_transf_4"/>
    <property type="match status" value="1"/>
</dbReference>
<dbReference type="Proteomes" id="UP000199542">
    <property type="component" value="Unassembled WGS sequence"/>
</dbReference>
<protein>
    <submittedName>
        <fullName evidence="3">Glycosyltransferase involved in cell wall bisynthesis</fullName>
    </submittedName>
</protein>
<organism evidence="3 4">
    <name type="scientific">Rhizobium mongolense subsp. loessense</name>
    <dbReference type="NCBI Taxonomy" id="158890"/>
    <lineage>
        <taxon>Bacteria</taxon>
        <taxon>Pseudomonadati</taxon>
        <taxon>Pseudomonadota</taxon>
        <taxon>Alphaproteobacteria</taxon>
        <taxon>Hyphomicrobiales</taxon>
        <taxon>Rhizobiaceae</taxon>
        <taxon>Rhizobium/Agrobacterium group</taxon>
        <taxon>Rhizobium</taxon>
    </lineage>
</organism>
<proteinExistence type="predicted"/>
<dbReference type="SUPFAM" id="SSF53756">
    <property type="entry name" value="UDP-Glycosyltransferase/glycogen phosphorylase"/>
    <property type="match status" value="1"/>
</dbReference>
<dbReference type="PANTHER" id="PTHR12526:SF630">
    <property type="entry name" value="GLYCOSYLTRANSFERASE"/>
    <property type="match status" value="1"/>
</dbReference>
<gene>
    <name evidence="3" type="ORF">SAMN02927900_03635</name>
</gene>
<evidence type="ECO:0000259" key="1">
    <source>
        <dbReference type="Pfam" id="PF00534"/>
    </source>
</evidence>
<evidence type="ECO:0000259" key="2">
    <source>
        <dbReference type="Pfam" id="PF13439"/>
    </source>
</evidence>
<feature type="domain" description="Glycosyl transferase family 1" evidence="1">
    <location>
        <begin position="299"/>
        <end position="458"/>
    </location>
</feature>
<reference evidence="3 4" key="1">
    <citation type="submission" date="2016-10" db="EMBL/GenBank/DDBJ databases">
        <authorList>
            <person name="de Groot N.N."/>
        </authorList>
    </citation>
    <scope>NUCLEOTIDE SEQUENCE [LARGE SCALE GENOMIC DNA]</scope>
    <source>
        <strain evidence="3 4">CGMCC 1.3401</strain>
    </source>
</reference>
<dbReference type="Gene3D" id="3.40.50.2000">
    <property type="entry name" value="Glycogen Phosphorylase B"/>
    <property type="match status" value="2"/>
</dbReference>
<accession>A0A1G4SCK4</accession>
<dbReference type="PANTHER" id="PTHR12526">
    <property type="entry name" value="GLYCOSYLTRANSFERASE"/>
    <property type="match status" value="1"/>
</dbReference>
<dbReference type="Pfam" id="PF00534">
    <property type="entry name" value="Glycos_transf_1"/>
    <property type="match status" value="1"/>
</dbReference>
<dbReference type="GO" id="GO:0016757">
    <property type="term" value="F:glycosyltransferase activity"/>
    <property type="evidence" value="ECO:0007669"/>
    <property type="project" value="InterPro"/>
</dbReference>
<evidence type="ECO:0000313" key="4">
    <source>
        <dbReference type="Proteomes" id="UP000199542"/>
    </source>
</evidence>
<dbReference type="InterPro" id="IPR028098">
    <property type="entry name" value="Glyco_trans_4-like_N"/>
</dbReference>